<dbReference type="PROSITE" id="PS50089">
    <property type="entry name" value="ZF_RING_2"/>
    <property type="match status" value="1"/>
</dbReference>
<name>A0A9N9S3K9_9DIPT</name>
<evidence type="ECO:0000256" key="5">
    <source>
        <dbReference type="ARBA" id="ARBA00022771"/>
    </source>
</evidence>
<dbReference type="EMBL" id="OU895879">
    <property type="protein sequence ID" value="CAG9808266.1"/>
    <property type="molecule type" value="Genomic_DNA"/>
</dbReference>
<proteinExistence type="predicted"/>
<evidence type="ECO:0000256" key="8">
    <source>
        <dbReference type="PROSITE-ProRule" id="PRU00175"/>
    </source>
</evidence>
<dbReference type="InterPro" id="IPR045194">
    <property type="entry name" value="MGRN1/RNF157-like"/>
</dbReference>
<dbReference type="GO" id="GO:0016567">
    <property type="term" value="P:protein ubiquitination"/>
    <property type="evidence" value="ECO:0007669"/>
    <property type="project" value="UniProtKB-ARBA"/>
</dbReference>
<dbReference type="EC" id="2.3.2.27" evidence="2"/>
<dbReference type="GO" id="GO:0005737">
    <property type="term" value="C:cytoplasm"/>
    <property type="evidence" value="ECO:0007669"/>
    <property type="project" value="TreeGrafter"/>
</dbReference>
<feature type="domain" description="RING-type" evidence="10">
    <location>
        <begin position="269"/>
        <end position="308"/>
    </location>
</feature>
<keyword evidence="3" id="KW-0808">Transferase</keyword>
<keyword evidence="12" id="KW-1185">Reference proteome</keyword>
<feature type="region of interest" description="Disordered" evidence="9">
    <location>
        <begin position="471"/>
        <end position="583"/>
    </location>
</feature>
<dbReference type="Pfam" id="PF13920">
    <property type="entry name" value="zf-C3HC4_3"/>
    <property type="match status" value="1"/>
</dbReference>
<evidence type="ECO:0000256" key="9">
    <source>
        <dbReference type="SAM" id="MobiDB-lite"/>
    </source>
</evidence>
<feature type="region of interest" description="Disordered" evidence="9">
    <location>
        <begin position="393"/>
        <end position="420"/>
    </location>
</feature>
<evidence type="ECO:0000313" key="11">
    <source>
        <dbReference type="EMBL" id="CAG9808266.1"/>
    </source>
</evidence>
<evidence type="ECO:0000259" key="10">
    <source>
        <dbReference type="PROSITE" id="PS50089"/>
    </source>
</evidence>
<keyword evidence="4" id="KW-0479">Metal-binding</keyword>
<protein>
    <recommendedName>
        <fullName evidence="2">RING-type E3 ubiquitin transferase</fullName>
        <ecNumber evidence="2">2.3.2.27</ecNumber>
    </recommendedName>
</protein>
<dbReference type="Proteomes" id="UP001153620">
    <property type="component" value="Chromosome 3"/>
</dbReference>
<dbReference type="Pfam" id="PF26192">
    <property type="entry name" value="RNF157-like_N"/>
    <property type="match status" value="1"/>
</dbReference>
<organism evidence="11 12">
    <name type="scientific">Chironomus riparius</name>
    <dbReference type="NCBI Taxonomy" id="315576"/>
    <lineage>
        <taxon>Eukaryota</taxon>
        <taxon>Metazoa</taxon>
        <taxon>Ecdysozoa</taxon>
        <taxon>Arthropoda</taxon>
        <taxon>Hexapoda</taxon>
        <taxon>Insecta</taxon>
        <taxon>Pterygota</taxon>
        <taxon>Neoptera</taxon>
        <taxon>Endopterygota</taxon>
        <taxon>Diptera</taxon>
        <taxon>Nematocera</taxon>
        <taxon>Chironomoidea</taxon>
        <taxon>Chironomidae</taxon>
        <taxon>Chironominae</taxon>
        <taxon>Chironomus</taxon>
    </lineage>
</organism>
<feature type="compositionally biased region" description="Acidic residues" evidence="9">
    <location>
        <begin position="490"/>
        <end position="499"/>
    </location>
</feature>
<keyword evidence="5 8" id="KW-0863">Zinc-finger</keyword>
<feature type="compositionally biased region" description="Polar residues" evidence="9">
    <location>
        <begin position="564"/>
        <end position="583"/>
    </location>
</feature>
<keyword evidence="7" id="KW-0862">Zinc</keyword>
<dbReference type="SUPFAM" id="SSF57850">
    <property type="entry name" value="RING/U-box"/>
    <property type="match status" value="1"/>
</dbReference>
<accession>A0A9N9S3K9</accession>
<evidence type="ECO:0000256" key="4">
    <source>
        <dbReference type="ARBA" id="ARBA00022723"/>
    </source>
</evidence>
<evidence type="ECO:0000256" key="6">
    <source>
        <dbReference type="ARBA" id="ARBA00022786"/>
    </source>
</evidence>
<dbReference type="OrthoDB" id="10014838at2759"/>
<dbReference type="PANTHER" id="PTHR22996">
    <property type="entry name" value="MAHOGUNIN"/>
    <property type="match status" value="1"/>
</dbReference>
<evidence type="ECO:0000313" key="12">
    <source>
        <dbReference type="Proteomes" id="UP001153620"/>
    </source>
</evidence>
<dbReference type="InterPro" id="IPR058981">
    <property type="entry name" value="MGRN1/RNF157-like_N"/>
</dbReference>
<keyword evidence="6" id="KW-0833">Ubl conjugation pathway</keyword>
<dbReference type="InterPro" id="IPR013083">
    <property type="entry name" value="Znf_RING/FYVE/PHD"/>
</dbReference>
<evidence type="ECO:0000256" key="1">
    <source>
        <dbReference type="ARBA" id="ARBA00000900"/>
    </source>
</evidence>
<feature type="compositionally biased region" description="Basic and acidic residues" evidence="9">
    <location>
        <begin position="404"/>
        <end position="420"/>
    </location>
</feature>
<gene>
    <name evidence="11" type="ORF">CHIRRI_LOCUS11108</name>
</gene>
<sequence length="583" mass="65945">MGVIFSRLNQLNNNNAVEETEIINNYKYPPKSGNYFSSSFIMGGERFDQSQPEAYLFGENSDLNFLQQKPTAFPYQPPKNSEPTKTLKSFVNVRKESVKFVKSETGKGYNVEFVFDSDLKCFIKIYYFATEEITNSSINYVTKESELVSDKFQYEKGANQTFSQPSHIFFPNKFQDENLQYDCDKDIYPIVIHCVIDEPIDSTFVHSHTTICVVDHHTSDGEYHLRAMKQKIFVDGLCYLLQEIYGIENKNLTRIPNNNDDDEDTGSECVICICEPRDTLILPCKHLCLCNSCADSLRYQANNCPICRSPFRALLQIRAVQKSNTPIININQDGSENIPLGFMPIPLIEALNGPIYKRNSIDRKDTFHAISEKDQKSNSVETFKMVEKCNNSELPPLLSPNDDSIDHNKKSLSSMKEKKGLTKSLSLRDRDCVKYINERASSINELDDDSEAEKLSPLLVSEKCIEMTELNTHGRKENTEEKSCTKGEDSDYFTPEDPEETSHTILSPVKNKDADKKETRTPLTHVKDTELPDSPHSGNSQVSTRSGDSSYSSSSSTRQLLSSNINEGVTANTKSSENNSAKN</sequence>
<feature type="compositionally biased region" description="Basic and acidic residues" evidence="9">
    <location>
        <begin position="472"/>
        <end position="489"/>
    </location>
</feature>
<dbReference type="PANTHER" id="PTHR22996:SF0">
    <property type="entry name" value="RE60872P-RELATED"/>
    <property type="match status" value="1"/>
</dbReference>
<evidence type="ECO:0000256" key="3">
    <source>
        <dbReference type="ARBA" id="ARBA00022679"/>
    </source>
</evidence>
<evidence type="ECO:0000256" key="2">
    <source>
        <dbReference type="ARBA" id="ARBA00012483"/>
    </source>
</evidence>
<reference evidence="11" key="1">
    <citation type="submission" date="2022-01" db="EMBL/GenBank/DDBJ databases">
        <authorList>
            <person name="King R."/>
        </authorList>
    </citation>
    <scope>NUCLEOTIDE SEQUENCE</scope>
</reference>
<reference evidence="11" key="2">
    <citation type="submission" date="2022-10" db="EMBL/GenBank/DDBJ databases">
        <authorList>
            <consortium name="ENA_rothamsted_submissions"/>
            <consortium name="culmorum"/>
            <person name="King R."/>
        </authorList>
    </citation>
    <scope>NUCLEOTIDE SEQUENCE</scope>
</reference>
<dbReference type="InterPro" id="IPR001841">
    <property type="entry name" value="Znf_RING"/>
</dbReference>
<dbReference type="AlphaFoldDB" id="A0A9N9S3K9"/>
<evidence type="ECO:0000256" key="7">
    <source>
        <dbReference type="ARBA" id="ARBA00022833"/>
    </source>
</evidence>
<dbReference type="GO" id="GO:0061630">
    <property type="term" value="F:ubiquitin protein ligase activity"/>
    <property type="evidence" value="ECO:0007669"/>
    <property type="project" value="UniProtKB-EC"/>
</dbReference>
<comment type="catalytic activity">
    <reaction evidence="1">
        <text>S-ubiquitinyl-[E2 ubiquitin-conjugating enzyme]-L-cysteine + [acceptor protein]-L-lysine = [E2 ubiquitin-conjugating enzyme]-L-cysteine + N(6)-ubiquitinyl-[acceptor protein]-L-lysine.</text>
        <dbReference type="EC" id="2.3.2.27"/>
    </reaction>
</comment>
<dbReference type="Gene3D" id="3.30.40.10">
    <property type="entry name" value="Zinc/RING finger domain, C3HC4 (zinc finger)"/>
    <property type="match status" value="1"/>
</dbReference>
<dbReference type="FunFam" id="3.30.40.10:FF:000013">
    <property type="entry name" value="E3 ubiquitin-protein ligase MGRN1 isoform 1"/>
    <property type="match status" value="1"/>
</dbReference>
<dbReference type="GO" id="GO:0008270">
    <property type="term" value="F:zinc ion binding"/>
    <property type="evidence" value="ECO:0007669"/>
    <property type="project" value="UniProtKB-KW"/>
</dbReference>
<feature type="compositionally biased region" description="Basic and acidic residues" evidence="9">
    <location>
        <begin position="510"/>
        <end position="530"/>
    </location>
</feature>
<feature type="compositionally biased region" description="Low complexity" evidence="9">
    <location>
        <begin position="543"/>
        <end position="563"/>
    </location>
</feature>